<name>A0ACD3BF17_9AGAR</name>
<keyword evidence="2" id="KW-1185">Reference proteome</keyword>
<proteinExistence type="predicted"/>
<protein>
    <submittedName>
        <fullName evidence="1">Uncharacterized protein</fullName>
    </submittedName>
</protein>
<organism evidence="1 2">
    <name type="scientific">Pluteus cervinus</name>
    <dbReference type="NCBI Taxonomy" id="181527"/>
    <lineage>
        <taxon>Eukaryota</taxon>
        <taxon>Fungi</taxon>
        <taxon>Dikarya</taxon>
        <taxon>Basidiomycota</taxon>
        <taxon>Agaricomycotina</taxon>
        <taxon>Agaricomycetes</taxon>
        <taxon>Agaricomycetidae</taxon>
        <taxon>Agaricales</taxon>
        <taxon>Pluteineae</taxon>
        <taxon>Pluteaceae</taxon>
        <taxon>Pluteus</taxon>
    </lineage>
</organism>
<accession>A0ACD3BF17</accession>
<reference evidence="1 2" key="1">
    <citation type="journal article" date="2019" name="Nat. Ecol. Evol.">
        <title>Megaphylogeny resolves global patterns of mushroom evolution.</title>
        <authorList>
            <person name="Varga T."/>
            <person name="Krizsan K."/>
            <person name="Foldi C."/>
            <person name="Dima B."/>
            <person name="Sanchez-Garcia M."/>
            <person name="Sanchez-Ramirez S."/>
            <person name="Szollosi G.J."/>
            <person name="Szarkandi J.G."/>
            <person name="Papp V."/>
            <person name="Albert L."/>
            <person name="Andreopoulos W."/>
            <person name="Angelini C."/>
            <person name="Antonin V."/>
            <person name="Barry K.W."/>
            <person name="Bougher N.L."/>
            <person name="Buchanan P."/>
            <person name="Buyck B."/>
            <person name="Bense V."/>
            <person name="Catcheside P."/>
            <person name="Chovatia M."/>
            <person name="Cooper J."/>
            <person name="Damon W."/>
            <person name="Desjardin D."/>
            <person name="Finy P."/>
            <person name="Geml J."/>
            <person name="Haridas S."/>
            <person name="Hughes K."/>
            <person name="Justo A."/>
            <person name="Karasinski D."/>
            <person name="Kautmanova I."/>
            <person name="Kiss B."/>
            <person name="Kocsube S."/>
            <person name="Kotiranta H."/>
            <person name="LaButti K.M."/>
            <person name="Lechner B.E."/>
            <person name="Liimatainen K."/>
            <person name="Lipzen A."/>
            <person name="Lukacs Z."/>
            <person name="Mihaltcheva S."/>
            <person name="Morgado L.N."/>
            <person name="Niskanen T."/>
            <person name="Noordeloos M.E."/>
            <person name="Ohm R.A."/>
            <person name="Ortiz-Santana B."/>
            <person name="Ovrebo C."/>
            <person name="Racz N."/>
            <person name="Riley R."/>
            <person name="Savchenko A."/>
            <person name="Shiryaev A."/>
            <person name="Soop K."/>
            <person name="Spirin V."/>
            <person name="Szebenyi C."/>
            <person name="Tomsovsky M."/>
            <person name="Tulloss R.E."/>
            <person name="Uehling J."/>
            <person name="Grigoriev I.V."/>
            <person name="Vagvolgyi C."/>
            <person name="Papp T."/>
            <person name="Martin F.M."/>
            <person name="Miettinen O."/>
            <person name="Hibbett D.S."/>
            <person name="Nagy L.G."/>
        </authorList>
    </citation>
    <scope>NUCLEOTIDE SEQUENCE [LARGE SCALE GENOMIC DNA]</scope>
    <source>
        <strain evidence="1 2">NL-1719</strain>
    </source>
</reference>
<dbReference type="Proteomes" id="UP000308600">
    <property type="component" value="Unassembled WGS sequence"/>
</dbReference>
<gene>
    <name evidence="1" type="ORF">BDN72DRAFT_830724</name>
</gene>
<evidence type="ECO:0000313" key="2">
    <source>
        <dbReference type="Proteomes" id="UP000308600"/>
    </source>
</evidence>
<dbReference type="EMBL" id="ML208260">
    <property type="protein sequence ID" value="TFK76187.1"/>
    <property type="molecule type" value="Genomic_DNA"/>
</dbReference>
<evidence type="ECO:0000313" key="1">
    <source>
        <dbReference type="EMBL" id="TFK76187.1"/>
    </source>
</evidence>
<sequence length="354" mass="39769">MAPVLRSRRTPGYSQPALFAGPINTTGLAALPPELLLEIVNCFRSIRTPWAVTKNPLSRAQRDRQAIIRTLSQLCRSFRQTLLPFVWRNIEVCTVKEETWAKRSAKFKSIDGARYATWQKELAYDLINQLETVTIRNPQYATHVQNVCVIITCFSLPTVLPEFAKCLSLLPNLKVLQLQCEVSGGALQKAFHGYEYKGIRTVVIPFSNAEILRACPSVHWLHLTHASSRTPRPSDDRQKFKSVHKLTGISKPFVLSSLVPKLPKLKHVQLIASGTYAQCTNCIEQLSKLLKLQTIEIRCSADCRVSKEELEELEKRARDVLKNLPVIQGVKRTVRLRPPTLRTSNAGGVEPVGG</sequence>